<feature type="transmembrane region" description="Helical" evidence="6">
    <location>
        <begin position="44"/>
        <end position="61"/>
    </location>
</feature>
<sequence length="283" mass="32254">MSSLDILLLNQLTWNWPLLIAVTCISSVYLHFVHRFAKAEITRLQPISFFTGFGLLVLVIGSPFATISHLSFSLHMMQMSILYFIIPPLILLGIPEQLVGTLPRLKRPRWFNIPRIPPNMSLYTFAGLFFLYHTPIILSTLVSIPALKYSYLLILFTLSFGMWHPIASPVPLLRRCTCKLKRYAFISGVAITPACLLFIGTAILGFTSNPLLLQLVAHLCGPSFTEAFPIELPWPFNTRYDQILSGFLMMGIHKFSLVMALRLERKVSSRFYEELEREIGRCK</sequence>
<feature type="transmembrane region" description="Helical" evidence="6">
    <location>
        <begin position="185"/>
        <end position="206"/>
    </location>
</feature>
<evidence type="ECO:0000313" key="8">
    <source>
        <dbReference type="Proteomes" id="UP001175097"/>
    </source>
</evidence>
<keyword evidence="2" id="KW-1003">Cell membrane</keyword>
<evidence type="ECO:0000313" key="7">
    <source>
        <dbReference type="EMBL" id="MDN4608441.1"/>
    </source>
</evidence>
<dbReference type="Pfam" id="PF09678">
    <property type="entry name" value="Caa3_CtaG"/>
    <property type="match status" value="1"/>
</dbReference>
<feature type="transmembrane region" description="Helical" evidence="6">
    <location>
        <begin position="81"/>
        <end position="102"/>
    </location>
</feature>
<evidence type="ECO:0000256" key="1">
    <source>
        <dbReference type="ARBA" id="ARBA00004651"/>
    </source>
</evidence>
<evidence type="ECO:0000256" key="5">
    <source>
        <dbReference type="ARBA" id="ARBA00023136"/>
    </source>
</evidence>
<dbReference type="Proteomes" id="UP001175097">
    <property type="component" value="Unassembled WGS sequence"/>
</dbReference>
<organism evidence="7 8">
    <name type="scientific">Sporosarcina highlanderae</name>
    <dbReference type="NCBI Taxonomy" id="3035916"/>
    <lineage>
        <taxon>Bacteria</taxon>
        <taxon>Bacillati</taxon>
        <taxon>Bacillota</taxon>
        <taxon>Bacilli</taxon>
        <taxon>Bacillales</taxon>
        <taxon>Caryophanaceae</taxon>
        <taxon>Sporosarcina</taxon>
    </lineage>
</organism>
<reference evidence="7" key="1">
    <citation type="submission" date="2023-03" db="EMBL/GenBank/DDBJ databases">
        <title>MT1 and MT2 Draft Genomes of Novel Species.</title>
        <authorList>
            <person name="Venkateswaran K."/>
        </authorList>
    </citation>
    <scope>NUCLEOTIDE SEQUENCE</scope>
    <source>
        <strain evidence="7">F6_3S_P_2</strain>
    </source>
</reference>
<evidence type="ECO:0000256" key="2">
    <source>
        <dbReference type="ARBA" id="ARBA00022475"/>
    </source>
</evidence>
<dbReference type="InterPro" id="IPR019108">
    <property type="entry name" value="Caa3_assmbl_CtaG-rel"/>
</dbReference>
<proteinExistence type="predicted"/>
<feature type="transmembrane region" description="Helical" evidence="6">
    <location>
        <begin position="122"/>
        <end position="144"/>
    </location>
</feature>
<feature type="transmembrane region" description="Helical" evidence="6">
    <location>
        <begin position="243"/>
        <end position="261"/>
    </location>
</feature>
<feature type="transmembrane region" description="Helical" evidence="6">
    <location>
        <begin position="12"/>
        <end position="32"/>
    </location>
</feature>
<protein>
    <submittedName>
        <fullName evidence="7">Cytochrome c oxidase assembly protein</fullName>
    </submittedName>
</protein>
<name>A0ABT8JTD7_9BACL</name>
<accession>A0ABT8JTD7</accession>
<keyword evidence="3 6" id="KW-0812">Transmembrane</keyword>
<dbReference type="RefSeq" id="WP_301244495.1">
    <property type="nucleotide sequence ID" value="NZ_JAROCC010000011.1"/>
</dbReference>
<evidence type="ECO:0000256" key="3">
    <source>
        <dbReference type="ARBA" id="ARBA00022692"/>
    </source>
</evidence>
<dbReference type="EMBL" id="JAROCC010000011">
    <property type="protein sequence ID" value="MDN4608441.1"/>
    <property type="molecule type" value="Genomic_DNA"/>
</dbReference>
<keyword evidence="5 6" id="KW-0472">Membrane</keyword>
<evidence type="ECO:0000256" key="6">
    <source>
        <dbReference type="SAM" id="Phobius"/>
    </source>
</evidence>
<evidence type="ECO:0000256" key="4">
    <source>
        <dbReference type="ARBA" id="ARBA00022989"/>
    </source>
</evidence>
<comment type="caution">
    <text evidence="7">The sequence shown here is derived from an EMBL/GenBank/DDBJ whole genome shotgun (WGS) entry which is preliminary data.</text>
</comment>
<keyword evidence="4 6" id="KW-1133">Transmembrane helix</keyword>
<keyword evidence="8" id="KW-1185">Reference proteome</keyword>
<feature type="transmembrane region" description="Helical" evidence="6">
    <location>
        <begin position="150"/>
        <end position="173"/>
    </location>
</feature>
<comment type="subcellular location">
    <subcellularLocation>
        <location evidence="1">Cell membrane</location>
        <topology evidence="1">Multi-pass membrane protein</topology>
    </subcellularLocation>
</comment>
<gene>
    <name evidence="7" type="ORF">P5G49_13265</name>
</gene>